<feature type="domain" description="LytR/CpsA/Psr regulator C-terminal" evidence="3">
    <location>
        <begin position="343"/>
        <end position="427"/>
    </location>
</feature>
<dbReference type="NCBIfam" id="TIGR00350">
    <property type="entry name" value="lytR_cpsA_psr"/>
    <property type="match status" value="1"/>
</dbReference>
<dbReference type="InterPro" id="IPR027381">
    <property type="entry name" value="LytR/CpsA/Psr_C"/>
</dbReference>
<sequence>MLSLAVIGAGGAYYLVHSLDSNIASSSLCSGSACGSKEKVDAFGRSPINILLIGSDERDNAADCNLGGDCGSPGARADVEMVLHVSADRSNATVMSVPRDLEATIPQCDAVKGAPSEPAHTDMINSALNWGPGCSVAAVQQLTGIHIDHFMKVDFGGVVAMSDAVGGVNICVDKNVYDPYSHLKLAAGSHTLKGVSALEFVRTRHGFGDGGDLGRTYAQHLFMSNMVNKLKSAGTLTDVPAMYGLAQAATKALTVDTGLNSVFKLAGLGQELSGISTGNITFATMQTAPDPNDSARLVVAPGAQTLFDAIAGDQSLSEIKSKSKGGAAASPTATANPVDKAGVAVTVENGTGITGRAGAVSQKLIGAGFSRNTTALSGPAATTTTLSYPGGKSAQAQAVAQALGLKPSALKQSGSSGSIVLLIGSDWTSGTTFPGGSAAPSPVDTKAALSDSHAQTAADSGCAQVSTFDTVSLPGYGGMTPTRAYALSPNVPNSAK</sequence>
<dbReference type="EMBL" id="QKYN01000100">
    <property type="protein sequence ID" value="RAG82891.1"/>
    <property type="molecule type" value="Genomic_DNA"/>
</dbReference>
<organism evidence="4 5">
    <name type="scientific">Streptacidiphilus pinicola</name>
    <dbReference type="NCBI Taxonomy" id="2219663"/>
    <lineage>
        <taxon>Bacteria</taxon>
        <taxon>Bacillati</taxon>
        <taxon>Actinomycetota</taxon>
        <taxon>Actinomycetes</taxon>
        <taxon>Kitasatosporales</taxon>
        <taxon>Streptomycetaceae</taxon>
        <taxon>Streptacidiphilus</taxon>
    </lineage>
</organism>
<dbReference type="InterPro" id="IPR004474">
    <property type="entry name" value="LytR_CpsA_psr"/>
</dbReference>
<dbReference type="AlphaFoldDB" id="A0A2X0IHL6"/>
<dbReference type="InterPro" id="IPR050922">
    <property type="entry name" value="LytR/CpsA/Psr_CW_biosynth"/>
</dbReference>
<dbReference type="Pfam" id="PF03816">
    <property type="entry name" value="LytR_cpsA_psr"/>
    <property type="match status" value="1"/>
</dbReference>
<name>A0A2X0IHL6_9ACTN</name>
<dbReference type="PANTHER" id="PTHR33392:SF6">
    <property type="entry name" value="POLYISOPRENYL-TEICHOIC ACID--PEPTIDOGLYCAN TEICHOIC ACID TRANSFERASE TAGU"/>
    <property type="match status" value="1"/>
</dbReference>
<evidence type="ECO:0000259" key="2">
    <source>
        <dbReference type="Pfam" id="PF03816"/>
    </source>
</evidence>
<gene>
    <name evidence="4" type="ORF">DN069_25280</name>
</gene>
<comment type="similarity">
    <text evidence="1">Belongs to the LytR/CpsA/Psr (LCP) family.</text>
</comment>
<reference evidence="4 5" key="1">
    <citation type="submission" date="2018-06" db="EMBL/GenBank/DDBJ databases">
        <title>Streptacidiphilus pinicola sp. nov., isolated from pine grove soil.</title>
        <authorList>
            <person name="Roh S.G."/>
            <person name="Park S."/>
            <person name="Kim M.-K."/>
            <person name="Yun B.-R."/>
            <person name="Park J."/>
            <person name="Kim M.J."/>
            <person name="Kim Y.S."/>
            <person name="Kim S.B."/>
        </authorList>
    </citation>
    <scope>NUCLEOTIDE SEQUENCE [LARGE SCALE GENOMIC DNA]</scope>
    <source>
        <strain evidence="4 5">MMS16-CNU450</strain>
    </source>
</reference>
<evidence type="ECO:0000259" key="3">
    <source>
        <dbReference type="Pfam" id="PF13399"/>
    </source>
</evidence>
<dbReference type="Gene3D" id="3.40.630.190">
    <property type="entry name" value="LCP protein"/>
    <property type="match status" value="1"/>
</dbReference>
<accession>A0A2X0IHL6</accession>
<keyword evidence="5" id="KW-1185">Reference proteome</keyword>
<dbReference type="OrthoDB" id="9782542at2"/>
<proteinExistence type="inferred from homology"/>
<dbReference type="PANTHER" id="PTHR33392">
    <property type="entry name" value="POLYISOPRENYL-TEICHOIC ACID--PEPTIDOGLYCAN TEICHOIC ACID TRANSFERASE TAGU"/>
    <property type="match status" value="1"/>
</dbReference>
<evidence type="ECO:0000313" key="5">
    <source>
        <dbReference type="Proteomes" id="UP000248889"/>
    </source>
</evidence>
<evidence type="ECO:0000256" key="1">
    <source>
        <dbReference type="ARBA" id="ARBA00006068"/>
    </source>
</evidence>
<dbReference type="Pfam" id="PF13399">
    <property type="entry name" value="LytR_C"/>
    <property type="match status" value="1"/>
</dbReference>
<protein>
    <submittedName>
        <fullName evidence="4">LytR family transcriptional regulator</fullName>
    </submittedName>
</protein>
<feature type="domain" description="Cell envelope-related transcriptional attenuator" evidence="2">
    <location>
        <begin position="76"/>
        <end position="231"/>
    </location>
</feature>
<evidence type="ECO:0000313" key="4">
    <source>
        <dbReference type="EMBL" id="RAG82891.1"/>
    </source>
</evidence>
<dbReference type="Gene3D" id="3.30.70.2390">
    <property type="match status" value="1"/>
</dbReference>
<dbReference type="Proteomes" id="UP000248889">
    <property type="component" value="Unassembled WGS sequence"/>
</dbReference>
<comment type="caution">
    <text evidence="4">The sequence shown here is derived from an EMBL/GenBank/DDBJ whole genome shotgun (WGS) entry which is preliminary data.</text>
</comment>